<keyword evidence="2" id="KW-0732">Signal</keyword>
<evidence type="ECO:0000256" key="1">
    <source>
        <dbReference type="SAM" id="MobiDB-lite"/>
    </source>
</evidence>
<dbReference type="Proteomes" id="UP000019678">
    <property type="component" value="Unassembled WGS sequence"/>
</dbReference>
<evidence type="ECO:0008006" key="5">
    <source>
        <dbReference type="Google" id="ProtNLM"/>
    </source>
</evidence>
<protein>
    <recommendedName>
        <fullName evidence="5">Lipoprotein</fullName>
    </recommendedName>
</protein>
<dbReference type="RefSeq" id="WP_231511875.1">
    <property type="nucleotide sequence ID" value="NZ_ASRX01000074.1"/>
</dbReference>
<gene>
    <name evidence="3" type="ORF">CAP_7920</name>
</gene>
<name>A0A017SYL4_9BACT</name>
<keyword evidence="4" id="KW-1185">Reference proteome</keyword>
<evidence type="ECO:0000256" key="2">
    <source>
        <dbReference type="SAM" id="SignalP"/>
    </source>
</evidence>
<feature type="region of interest" description="Disordered" evidence="1">
    <location>
        <begin position="139"/>
        <end position="177"/>
    </location>
</feature>
<dbReference type="STRING" id="1192034.CAP_7920"/>
<feature type="signal peptide" evidence="2">
    <location>
        <begin position="1"/>
        <end position="21"/>
    </location>
</feature>
<organism evidence="3 4">
    <name type="scientific">Chondromyces apiculatus DSM 436</name>
    <dbReference type="NCBI Taxonomy" id="1192034"/>
    <lineage>
        <taxon>Bacteria</taxon>
        <taxon>Pseudomonadati</taxon>
        <taxon>Myxococcota</taxon>
        <taxon>Polyangia</taxon>
        <taxon>Polyangiales</taxon>
        <taxon>Polyangiaceae</taxon>
        <taxon>Chondromyces</taxon>
    </lineage>
</organism>
<evidence type="ECO:0000313" key="3">
    <source>
        <dbReference type="EMBL" id="EYF01715.1"/>
    </source>
</evidence>
<dbReference type="EMBL" id="ASRX01000074">
    <property type="protein sequence ID" value="EYF01715.1"/>
    <property type="molecule type" value="Genomic_DNA"/>
</dbReference>
<feature type="region of interest" description="Disordered" evidence="1">
    <location>
        <begin position="24"/>
        <end position="57"/>
    </location>
</feature>
<accession>A0A017SYL4</accession>
<feature type="chain" id="PRO_5001500011" description="Lipoprotein" evidence="2">
    <location>
        <begin position="22"/>
        <end position="177"/>
    </location>
</feature>
<reference evidence="3 4" key="1">
    <citation type="submission" date="2013-05" db="EMBL/GenBank/DDBJ databases">
        <title>Genome assembly of Chondromyces apiculatus DSM 436.</title>
        <authorList>
            <person name="Sharma G."/>
            <person name="Khatri I."/>
            <person name="Kaur C."/>
            <person name="Mayilraj S."/>
            <person name="Subramanian S."/>
        </authorList>
    </citation>
    <scope>NUCLEOTIDE SEQUENCE [LARGE SCALE GENOMIC DNA]</scope>
    <source>
        <strain evidence="3 4">DSM 436</strain>
    </source>
</reference>
<evidence type="ECO:0000313" key="4">
    <source>
        <dbReference type="Proteomes" id="UP000019678"/>
    </source>
</evidence>
<proteinExistence type="predicted"/>
<sequence length="177" mass="19158">MNRTARSLSLLVLTSSATLLPACRSKTDPPPPPAPIASAPAPQRADQVAPGELAEGTEKAFGIPIPRRMRVRMRFADEVVATGDVSAEQVANYIRQRVQAAKVETGPAKTVFTGVTAAGEPPRQLRIEVLSRRHHGTDLTIQDVTKVPPEPGLTDEERWRAKGFKPDGTPLDPTRLE</sequence>
<comment type="caution">
    <text evidence="3">The sequence shown here is derived from an EMBL/GenBank/DDBJ whole genome shotgun (WGS) entry which is preliminary data.</text>
</comment>
<dbReference type="AlphaFoldDB" id="A0A017SYL4"/>